<dbReference type="AlphaFoldDB" id="A0AAD9CJ28"/>
<feature type="non-terminal residue" evidence="2">
    <location>
        <position position="79"/>
    </location>
</feature>
<comment type="caution">
    <text evidence="2">The sequence shown here is derived from an EMBL/GenBank/DDBJ whole genome shotgun (WGS) entry which is preliminary data.</text>
</comment>
<protein>
    <submittedName>
        <fullName evidence="2">Iron-sulfur clusters transporter atm1 mitochondrial</fullName>
    </submittedName>
</protein>
<feature type="compositionally biased region" description="Basic and acidic residues" evidence="1">
    <location>
        <begin position="1"/>
        <end position="10"/>
    </location>
</feature>
<name>A0AAD9CJ28_DISEL</name>
<evidence type="ECO:0000256" key="1">
    <source>
        <dbReference type="SAM" id="MobiDB-lite"/>
    </source>
</evidence>
<feature type="region of interest" description="Disordered" evidence="1">
    <location>
        <begin position="1"/>
        <end position="29"/>
    </location>
</feature>
<evidence type="ECO:0000313" key="3">
    <source>
        <dbReference type="Proteomes" id="UP001228049"/>
    </source>
</evidence>
<evidence type="ECO:0000313" key="2">
    <source>
        <dbReference type="EMBL" id="KAK1902147.1"/>
    </source>
</evidence>
<dbReference type="EMBL" id="JASDAP010000006">
    <property type="protein sequence ID" value="KAK1902147.1"/>
    <property type="molecule type" value="Genomic_DNA"/>
</dbReference>
<feature type="non-terminal residue" evidence="2">
    <location>
        <position position="1"/>
    </location>
</feature>
<reference evidence="2" key="1">
    <citation type="submission" date="2023-04" db="EMBL/GenBank/DDBJ databases">
        <title>Chromosome-level genome of Chaenocephalus aceratus.</title>
        <authorList>
            <person name="Park H."/>
        </authorList>
    </citation>
    <scope>NUCLEOTIDE SEQUENCE</scope>
    <source>
        <strain evidence="2">DE</strain>
        <tissue evidence="2">Muscle</tissue>
    </source>
</reference>
<accession>A0AAD9CJ28</accession>
<proteinExistence type="predicted"/>
<sequence length="79" mass="8321">PEKERSRGRENTAPGPEGQEGLVSSLNTSPAPWGSMTCISGPLLSASPASTGRGPQNELWLSKCLDLWPCDGCVIIRVA</sequence>
<gene>
    <name evidence="2" type="ORF">KUDE01_005111</name>
</gene>
<organism evidence="2 3">
    <name type="scientific">Dissostichus eleginoides</name>
    <name type="common">Patagonian toothfish</name>
    <name type="synonym">Dissostichus amissus</name>
    <dbReference type="NCBI Taxonomy" id="100907"/>
    <lineage>
        <taxon>Eukaryota</taxon>
        <taxon>Metazoa</taxon>
        <taxon>Chordata</taxon>
        <taxon>Craniata</taxon>
        <taxon>Vertebrata</taxon>
        <taxon>Euteleostomi</taxon>
        <taxon>Actinopterygii</taxon>
        <taxon>Neopterygii</taxon>
        <taxon>Teleostei</taxon>
        <taxon>Neoteleostei</taxon>
        <taxon>Acanthomorphata</taxon>
        <taxon>Eupercaria</taxon>
        <taxon>Perciformes</taxon>
        <taxon>Notothenioidei</taxon>
        <taxon>Nototheniidae</taxon>
        <taxon>Dissostichus</taxon>
    </lineage>
</organism>
<dbReference type="Proteomes" id="UP001228049">
    <property type="component" value="Unassembled WGS sequence"/>
</dbReference>
<keyword evidence="3" id="KW-1185">Reference proteome</keyword>